<name>A0AAQ3QEI4_9LILI</name>
<evidence type="ECO:0000256" key="1">
    <source>
        <dbReference type="SAM" id="MobiDB-lite"/>
    </source>
</evidence>
<evidence type="ECO:0000313" key="3">
    <source>
        <dbReference type="Proteomes" id="UP001327560"/>
    </source>
</evidence>
<dbReference type="PANTHER" id="PTHR37604:SF1">
    <property type="entry name" value="TRANSCRIPTION INITIATION FACTOR TFIID SUBUNIT"/>
    <property type="match status" value="1"/>
</dbReference>
<organism evidence="2 3">
    <name type="scientific">Canna indica</name>
    <name type="common">Indian-shot</name>
    <dbReference type="NCBI Taxonomy" id="4628"/>
    <lineage>
        <taxon>Eukaryota</taxon>
        <taxon>Viridiplantae</taxon>
        <taxon>Streptophyta</taxon>
        <taxon>Embryophyta</taxon>
        <taxon>Tracheophyta</taxon>
        <taxon>Spermatophyta</taxon>
        <taxon>Magnoliopsida</taxon>
        <taxon>Liliopsida</taxon>
        <taxon>Zingiberales</taxon>
        <taxon>Cannaceae</taxon>
        <taxon>Canna</taxon>
    </lineage>
</organism>
<protein>
    <submittedName>
        <fullName evidence="2">Uncharacterized protein</fullName>
    </submittedName>
</protein>
<feature type="region of interest" description="Disordered" evidence="1">
    <location>
        <begin position="123"/>
        <end position="142"/>
    </location>
</feature>
<reference evidence="2 3" key="1">
    <citation type="submission" date="2023-10" db="EMBL/GenBank/DDBJ databases">
        <title>Chromosome-scale genome assembly provides insights into flower coloration mechanisms of Canna indica.</title>
        <authorList>
            <person name="Li C."/>
        </authorList>
    </citation>
    <scope>NUCLEOTIDE SEQUENCE [LARGE SCALE GENOMIC DNA]</scope>
    <source>
        <tissue evidence="2">Flower</tissue>
    </source>
</reference>
<dbReference type="Proteomes" id="UP001327560">
    <property type="component" value="Chromosome 5"/>
</dbReference>
<gene>
    <name evidence="2" type="ORF">Cni_G16791</name>
</gene>
<dbReference type="PANTHER" id="PTHR37604">
    <property type="entry name" value="TRANSCRIPTION INITIATION FACTOR TFIID SUBUNIT"/>
    <property type="match status" value="1"/>
</dbReference>
<evidence type="ECO:0000313" key="2">
    <source>
        <dbReference type="EMBL" id="WOL08039.1"/>
    </source>
</evidence>
<keyword evidence="3" id="KW-1185">Reference proteome</keyword>
<dbReference type="EMBL" id="CP136894">
    <property type="protein sequence ID" value="WOL08039.1"/>
    <property type="molecule type" value="Genomic_DNA"/>
</dbReference>
<accession>A0AAQ3QEI4</accession>
<sequence length="142" mass="15508">MAASLLGEDGQGYQLALRLENCGAWRAWLGDAPYAAFAHNLASPAAWDAFMSPSPSRAHLHLQLRVRALLFDKASAALFIRPSSDAGDTAPSLDELNPEYLQLHGDDIYYSLEDCQQDGVRNECNSLSDTDSNKSSIQHQQG</sequence>
<dbReference type="AlphaFoldDB" id="A0AAQ3QEI4"/>
<proteinExistence type="predicted"/>